<proteinExistence type="inferred from homology"/>
<evidence type="ECO:0000256" key="9">
    <source>
        <dbReference type="ARBA" id="ARBA00022840"/>
    </source>
</evidence>
<feature type="active site" description="Proton acceptor" evidence="10">
    <location>
        <position position="337"/>
    </location>
</feature>
<evidence type="ECO:0000256" key="7">
    <source>
        <dbReference type="ARBA" id="ARBA00022741"/>
    </source>
</evidence>
<dbReference type="RefSeq" id="XP_013312145.1">
    <property type="nucleotide sequence ID" value="XM_013456691.1"/>
</dbReference>
<dbReference type="InterPro" id="IPR029056">
    <property type="entry name" value="Ribokinase-like"/>
</dbReference>
<comment type="function">
    <text evidence="11">ATP dependent phosphorylation of adenosine and other related nucleoside analogs to monophosphate derivatives.</text>
</comment>
<feature type="domain" description="Carbohydrate kinase PfkB" evidence="12">
    <location>
        <begin position="80"/>
        <end position="379"/>
    </location>
</feature>
<keyword evidence="8 11" id="KW-0418">Kinase</keyword>
<dbReference type="GO" id="GO:0005829">
    <property type="term" value="C:cytosol"/>
    <property type="evidence" value="ECO:0007669"/>
    <property type="project" value="TreeGrafter"/>
</dbReference>
<evidence type="ECO:0000256" key="2">
    <source>
        <dbReference type="ARBA" id="ARBA00004801"/>
    </source>
</evidence>
<accession>A0A0D2BH79</accession>
<dbReference type="OrthoDB" id="432447at2759"/>
<dbReference type="InterPro" id="IPR001805">
    <property type="entry name" value="Adenokinase"/>
</dbReference>
<evidence type="ECO:0000259" key="12">
    <source>
        <dbReference type="Pfam" id="PF00294"/>
    </source>
</evidence>
<comment type="catalytic activity">
    <reaction evidence="11">
        <text>adenosine + ATP = AMP + ADP + H(+)</text>
        <dbReference type="Rhea" id="RHEA:20824"/>
        <dbReference type="ChEBI" id="CHEBI:15378"/>
        <dbReference type="ChEBI" id="CHEBI:16335"/>
        <dbReference type="ChEBI" id="CHEBI:30616"/>
        <dbReference type="ChEBI" id="CHEBI:456215"/>
        <dbReference type="ChEBI" id="CHEBI:456216"/>
        <dbReference type="EC" id="2.7.1.20"/>
    </reaction>
</comment>
<dbReference type="SUPFAM" id="SSF53613">
    <property type="entry name" value="Ribokinase-like"/>
    <property type="match status" value="1"/>
</dbReference>
<dbReference type="Gene3D" id="3.40.1190.20">
    <property type="match status" value="1"/>
</dbReference>
<evidence type="ECO:0000256" key="4">
    <source>
        <dbReference type="ARBA" id="ARBA00012119"/>
    </source>
</evidence>
<dbReference type="GO" id="GO:0006166">
    <property type="term" value="P:purine ribonucleoside salvage"/>
    <property type="evidence" value="ECO:0007669"/>
    <property type="project" value="UniProtKB-KW"/>
</dbReference>
<evidence type="ECO:0000313" key="13">
    <source>
        <dbReference type="EMBL" id="KIW51561.1"/>
    </source>
</evidence>
<dbReference type="Proteomes" id="UP000054342">
    <property type="component" value="Unassembled WGS sequence"/>
</dbReference>
<dbReference type="GO" id="GO:0006144">
    <property type="term" value="P:purine nucleobase metabolic process"/>
    <property type="evidence" value="ECO:0007669"/>
    <property type="project" value="TreeGrafter"/>
</dbReference>
<dbReference type="GO" id="GO:0005634">
    <property type="term" value="C:nucleus"/>
    <property type="evidence" value="ECO:0007669"/>
    <property type="project" value="TreeGrafter"/>
</dbReference>
<evidence type="ECO:0000313" key="14">
    <source>
        <dbReference type="Proteomes" id="UP000054342"/>
    </source>
</evidence>
<organism evidence="13 14">
    <name type="scientific">Exophiala xenobiotica</name>
    <dbReference type="NCBI Taxonomy" id="348802"/>
    <lineage>
        <taxon>Eukaryota</taxon>
        <taxon>Fungi</taxon>
        <taxon>Dikarya</taxon>
        <taxon>Ascomycota</taxon>
        <taxon>Pezizomycotina</taxon>
        <taxon>Eurotiomycetes</taxon>
        <taxon>Chaetothyriomycetidae</taxon>
        <taxon>Chaetothyriales</taxon>
        <taxon>Herpotrichiellaceae</taxon>
        <taxon>Exophiala</taxon>
    </lineage>
</organism>
<protein>
    <recommendedName>
        <fullName evidence="4 11">Adenosine kinase</fullName>
        <shortName evidence="11">AK</shortName>
        <ecNumber evidence="4 11">2.7.1.20</ecNumber>
    </recommendedName>
    <alternativeName>
        <fullName evidence="11">Adenosine 5'-phosphotransferase</fullName>
    </alternativeName>
</protein>
<dbReference type="InterPro" id="IPR011611">
    <property type="entry name" value="PfkB_dom"/>
</dbReference>
<keyword evidence="11" id="KW-0460">Magnesium</keyword>
<keyword evidence="6 11" id="KW-0660">Purine salvage</keyword>
<comment type="pathway">
    <text evidence="2 11">Purine metabolism; AMP biosynthesis via salvage pathway; AMP from adenosine: step 1/1.</text>
</comment>
<keyword evidence="14" id="KW-1185">Reference proteome</keyword>
<reference evidence="13 14" key="1">
    <citation type="submission" date="2015-01" db="EMBL/GenBank/DDBJ databases">
        <title>The Genome Sequence of Exophiala xenobiotica CBS118157.</title>
        <authorList>
            <consortium name="The Broad Institute Genomics Platform"/>
            <person name="Cuomo C."/>
            <person name="de Hoog S."/>
            <person name="Gorbushina A."/>
            <person name="Stielow B."/>
            <person name="Teixiera M."/>
            <person name="Abouelleil A."/>
            <person name="Chapman S.B."/>
            <person name="Priest M."/>
            <person name="Young S.K."/>
            <person name="Wortman J."/>
            <person name="Nusbaum C."/>
            <person name="Birren B."/>
        </authorList>
    </citation>
    <scope>NUCLEOTIDE SEQUENCE [LARGE SCALE GENOMIC DNA]</scope>
    <source>
        <strain evidence="13 14">CBS 118157</strain>
    </source>
</reference>
<dbReference type="AlphaFoldDB" id="A0A0D2BH79"/>
<gene>
    <name evidence="13" type="ORF">PV05_10269</name>
</gene>
<evidence type="ECO:0000256" key="11">
    <source>
        <dbReference type="RuleBase" id="RU368116"/>
    </source>
</evidence>
<evidence type="ECO:0000256" key="3">
    <source>
        <dbReference type="ARBA" id="ARBA00010688"/>
    </source>
</evidence>
<evidence type="ECO:0000256" key="5">
    <source>
        <dbReference type="ARBA" id="ARBA00022679"/>
    </source>
</evidence>
<dbReference type="PANTHER" id="PTHR45769">
    <property type="entry name" value="ADENOSINE KINASE"/>
    <property type="match status" value="1"/>
</dbReference>
<dbReference type="GO" id="GO:0004001">
    <property type="term" value="F:adenosine kinase activity"/>
    <property type="evidence" value="ECO:0007669"/>
    <property type="project" value="UniProtKB-UniRule"/>
</dbReference>
<keyword evidence="7 11" id="KW-0547">Nucleotide-binding</keyword>
<dbReference type="CDD" id="cd01168">
    <property type="entry name" value="adenosine_kinase"/>
    <property type="match status" value="1"/>
</dbReference>
<keyword evidence="9 11" id="KW-0067">ATP-binding</keyword>
<dbReference type="GO" id="GO:0005524">
    <property type="term" value="F:ATP binding"/>
    <property type="evidence" value="ECO:0007669"/>
    <property type="project" value="UniProtKB-UniRule"/>
</dbReference>
<evidence type="ECO:0000256" key="8">
    <source>
        <dbReference type="ARBA" id="ARBA00022777"/>
    </source>
</evidence>
<dbReference type="Gene3D" id="3.30.1110.10">
    <property type="match status" value="1"/>
</dbReference>
<evidence type="ECO:0000256" key="1">
    <source>
        <dbReference type="ARBA" id="ARBA00001946"/>
    </source>
</evidence>
<dbReference type="GO" id="GO:0044209">
    <property type="term" value="P:AMP salvage"/>
    <property type="evidence" value="ECO:0007669"/>
    <property type="project" value="UniProtKB-UniRule"/>
</dbReference>
<dbReference type="EC" id="2.7.1.20" evidence="4 11"/>
<dbReference type="Pfam" id="PF00294">
    <property type="entry name" value="PfkB"/>
    <property type="match status" value="1"/>
</dbReference>
<dbReference type="GeneID" id="25332177"/>
<dbReference type="HOGENOM" id="CLU_045832_0_0_1"/>
<keyword evidence="5 11" id="KW-0808">Transferase</keyword>
<evidence type="ECO:0000256" key="10">
    <source>
        <dbReference type="PIRSR" id="PIRSR601805-1"/>
    </source>
</evidence>
<dbReference type="UniPathway" id="UPA00588">
    <property type="reaction ID" value="UER00659"/>
</dbReference>
<comment type="similarity">
    <text evidence="3 11">Belongs to the carbohydrate kinase PfkB family.</text>
</comment>
<evidence type="ECO:0000256" key="6">
    <source>
        <dbReference type="ARBA" id="ARBA00022726"/>
    </source>
</evidence>
<dbReference type="FunFam" id="3.40.1190.20:FF:000014">
    <property type="entry name" value="ADO1p Adenosine kinase"/>
    <property type="match status" value="1"/>
</dbReference>
<dbReference type="PRINTS" id="PR00989">
    <property type="entry name" value="ADENOKINASE"/>
</dbReference>
<dbReference type="EMBL" id="KN847322">
    <property type="protein sequence ID" value="KIW51561.1"/>
    <property type="molecule type" value="Genomic_DNA"/>
</dbReference>
<dbReference type="PANTHER" id="PTHR45769:SF3">
    <property type="entry name" value="ADENOSINE KINASE"/>
    <property type="match status" value="1"/>
</dbReference>
<dbReference type="STRING" id="348802.A0A0D2BH79"/>
<sequence length="384" mass="42477">MLEHSRPHFAQSLASPSYPRIYIPHRTRLPSHTVNMSTKKFKLLCLENPLLDIQGKGDESMLQQYGLKLDDTLLAEPHQMDLYDDLIKNHDAKLIPGGAAQNTARGAQYMLPPDSVWYIGCVGDDEYAKILREKCAEQGLHVEYMIDPSTPTGKCGVVITGHHRTMCTHLAAANNYKISHLQQPQIWSMVESTDIFYVGGYHLTVCPPAAMAVAKHAAETNKIFMLSLSAGFIPQFFKEPLAEILPYCDFVFGNENEAKTWAESQGKSGISMQECAKLMAQQPKVNTKRPRVVIVTQGTDPTIVAVKDQSKDEVDVKEYSVPVIDEKLINDTNGAGDAFAGGFCAGVVEGDSLEMCIKKGQWLARLGLQELGPSYPFPKQTFQA</sequence>
<name>A0A0D2BH79_9EURO</name>
<comment type="cofactor">
    <cofactor evidence="1 11">
        <name>Mg(2+)</name>
        <dbReference type="ChEBI" id="CHEBI:18420"/>
    </cofactor>
</comment>